<dbReference type="STRING" id="455432.AWN90_35570"/>
<dbReference type="AlphaFoldDB" id="A0A164N0K2"/>
<reference evidence="2 3" key="1">
    <citation type="submission" date="2016-04" db="EMBL/GenBank/DDBJ databases">
        <authorList>
            <person name="Evans L.H."/>
            <person name="Alamgir A."/>
            <person name="Owens N."/>
            <person name="Weber N.D."/>
            <person name="Virtaneva K."/>
            <person name="Barbian K."/>
            <person name="Babar A."/>
            <person name="Rosenke K."/>
        </authorList>
    </citation>
    <scope>NUCLEOTIDE SEQUENCE [LARGE SCALE GENOMIC DNA]</scope>
    <source>
        <strain evidence="2 3">IFM 0406</strain>
    </source>
</reference>
<feature type="domain" description="DUF6879" evidence="1">
    <location>
        <begin position="9"/>
        <end position="172"/>
    </location>
</feature>
<dbReference type="Proteomes" id="UP000076512">
    <property type="component" value="Unassembled WGS sequence"/>
</dbReference>
<evidence type="ECO:0000313" key="3">
    <source>
        <dbReference type="Proteomes" id="UP000076512"/>
    </source>
</evidence>
<comment type="caution">
    <text evidence="2">The sequence shown here is derived from an EMBL/GenBank/DDBJ whole genome shotgun (WGS) entry which is preliminary data.</text>
</comment>
<proteinExistence type="predicted"/>
<gene>
    <name evidence="2" type="ORF">AWN90_35570</name>
</gene>
<protein>
    <recommendedName>
        <fullName evidence="1">DUF6879 domain-containing protein</fullName>
    </recommendedName>
</protein>
<keyword evidence="3" id="KW-1185">Reference proteome</keyword>
<dbReference type="Pfam" id="PF21806">
    <property type="entry name" value="DUF6879"/>
    <property type="match status" value="1"/>
</dbReference>
<evidence type="ECO:0000259" key="1">
    <source>
        <dbReference type="Pfam" id="PF21806"/>
    </source>
</evidence>
<dbReference type="EMBL" id="LWGR01000007">
    <property type="protein sequence ID" value="KZM73860.1"/>
    <property type="molecule type" value="Genomic_DNA"/>
</dbReference>
<accession>A0A164N0K2</accession>
<evidence type="ECO:0000313" key="2">
    <source>
        <dbReference type="EMBL" id="KZM73860.1"/>
    </source>
</evidence>
<dbReference type="InterPro" id="IPR049244">
    <property type="entry name" value="DUF6879"/>
</dbReference>
<dbReference type="RefSeq" id="WP_067592021.1">
    <property type="nucleotide sequence ID" value="NZ_JABMCZ010000001.1"/>
</dbReference>
<dbReference type="OrthoDB" id="3821358at2"/>
<sequence>MELRQHNPWPELFEACRRSAFHLEVRDSYAVPDEFEPFRRFLHGEPRIAEPDPKWREWKDLMRRLTRSGVTVSRVRVVTVPHSDYQRWLLSETGDNIEAGEDIRYLPRHLAGEVPTDDFWLFDDRTVAFNLVDREGGPAGAAVTTDPDIAAYCVRAKERLWELATPYVEYAAAAGL</sequence>
<organism evidence="2 3">
    <name type="scientific">Nocardia terpenica</name>
    <dbReference type="NCBI Taxonomy" id="455432"/>
    <lineage>
        <taxon>Bacteria</taxon>
        <taxon>Bacillati</taxon>
        <taxon>Actinomycetota</taxon>
        <taxon>Actinomycetes</taxon>
        <taxon>Mycobacteriales</taxon>
        <taxon>Nocardiaceae</taxon>
        <taxon>Nocardia</taxon>
    </lineage>
</organism>
<name>A0A164N0K2_9NOCA</name>